<feature type="transmembrane region" description="Helical" evidence="2">
    <location>
        <begin position="71"/>
        <end position="93"/>
    </location>
</feature>
<evidence type="ECO:0000313" key="4">
    <source>
        <dbReference type="Proteomes" id="UP000548867"/>
    </source>
</evidence>
<feature type="compositionally biased region" description="Basic and acidic residues" evidence="1">
    <location>
        <begin position="106"/>
        <end position="128"/>
    </location>
</feature>
<name>A0A7W6G841_9SPHN</name>
<keyword evidence="4" id="KW-1185">Reference proteome</keyword>
<sequence>MATKHTSAGQGWQGITQHPLFATVVPVWLAATFALSTLAVRGELIERIVLSAQLDLILPMATPPLGTTARLLLAVAFGLVGALLGWAAVRLLAPRKAFSQTAWQQARREKTRDSAPLRRRSADSHPDFPARQPIQAHAELGAHGFDNEPSEQDVAETAASGPQMAETVSGPSYAPPPPVAETWQVLHDVPPPPPPAEEPSWDWKPQKAVIEQAVVETEQTAIDAPQEAAPAKIESARIEPEAEAPVIQPFRFFKIDAAPVEPVTESITAFDAPMAAPVAERAPVELAVLEMVGAGVAALEAAPIAAEPIAATPVMPPASKTCAGFPSLTLEGPSAAEHIASASLDSLSHVELLERLARALQRHQNASQETKTTTCEPVLASAPDGTGDALRAALASLRDVK</sequence>
<evidence type="ECO:0000313" key="3">
    <source>
        <dbReference type="EMBL" id="MBB3957043.1"/>
    </source>
</evidence>
<reference evidence="3 4" key="1">
    <citation type="submission" date="2020-08" db="EMBL/GenBank/DDBJ databases">
        <title>Genomic Encyclopedia of Type Strains, Phase IV (KMG-IV): sequencing the most valuable type-strain genomes for metagenomic binning, comparative biology and taxonomic classification.</title>
        <authorList>
            <person name="Goeker M."/>
        </authorList>
    </citation>
    <scope>NUCLEOTIDE SEQUENCE [LARGE SCALE GENOMIC DNA]</scope>
    <source>
        <strain evidence="3 4">DSM 27057</strain>
    </source>
</reference>
<dbReference type="AlphaFoldDB" id="A0A7W6G841"/>
<feature type="transmembrane region" description="Helical" evidence="2">
    <location>
        <begin position="20"/>
        <end position="40"/>
    </location>
</feature>
<feature type="region of interest" description="Disordered" evidence="1">
    <location>
        <begin position="103"/>
        <end position="130"/>
    </location>
</feature>
<keyword evidence="2" id="KW-0812">Transmembrane</keyword>
<feature type="region of interest" description="Disordered" evidence="1">
    <location>
        <begin position="143"/>
        <end position="180"/>
    </location>
</feature>
<keyword evidence="2" id="KW-0472">Membrane</keyword>
<evidence type="ECO:0000256" key="1">
    <source>
        <dbReference type="SAM" id="MobiDB-lite"/>
    </source>
</evidence>
<dbReference type="RefSeq" id="WP_183627993.1">
    <property type="nucleotide sequence ID" value="NZ_JACIDX010000018.1"/>
</dbReference>
<dbReference type="Proteomes" id="UP000548867">
    <property type="component" value="Unassembled WGS sequence"/>
</dbReference>
<comment type="caution">
    <text evidence="3">The sequence shown here is derived from an EMBL/GenBank/DDBJ whole genome shotgun (WGS) entry which is preliminary data.</text>
</comment>
<organism evidence="3 4">
    <name type="scientific">Novosphingobium sediminicola</name>
    <dbReference type="NCBI Taxonomy" id="563162"/>
    <lineage>
        <taxon>Bacteria</taxon>
        <taxon>Pseudomonadati</taxon>
        <taxon>Pseudomonadota</taxon>
        <taxon>Alphaproteobacteria</taxon>
        <taxon>Sphingomonadales</taxon>
        <taxon>Sphingomonadaceae</taxon>
        <taxon>Novosphingobium</taxon>
    </lineage>
</organism>
<protein>
    <submittedName>
        <fullName evidence="3">Uncharacterized protein</fullName>
    </submittedName>
</protein>
<gene>
    <name evidence="3" type="ORF">GGR38_004016</name>
</gene>
<proteinExistence type="predicted"/>
<dbReference type="EMBL" id="JACIDX010000018">
    <property type="protein sequence ID" value="MBB3957043.1"/>
    <property type="molecule type" value="Genomic_DNA"/>
</dbReference>
<accession>A0A7W6G841</accession>
<evidence type="ECO:0000256" key="2">
    <source>
        <dbReference type="SAM" id="Phobius"/>
    </source>
</evidence>
<keyword evidence="2" id="KW-1133">Transmembrane helix</keyword>